<dbReference type="InterPro" id="IPR046342">
    <property type="entry name" value="CBS_dom_sf"/>
</dbReference>
<dbReference type="SUPFAM" id="SSF54631">
    <property type="entry name" value="CBS-domain pair"/>
    <property type="match status" value="1"/>
</dbReference>
<dbReference type="PANTHER" id="PTHR43117:SF4">
    <property type="entry name" value="OSMOPROTECTANT IMPORT ATP-BINDING PROTEIN OSMV"/>
    <property type="match status" value="1"/>
</dbReference>
<dbReference type="GO" id="GO:0005524">
    <property type="term" value="F:ATP binding"/>
    <property type="evidence" value="ECO:0007669"/>
    <property type="project" value="UniProtKB-KW"/>
</dbReference>
<dbReference type="PROSITE" id="PS50893">
    <property type="entry name" value="ABC_TRANSPORTER_2"/>
    <property type="match status" value="1"/>
</dbReference>
<dbReference type="InterPro" id="IPR003439">
    <property type="entry name" value="ABC_transporter-like_ATP-bd"/>
</dbReference>
<dbReference type="STRING" id="1855383.SAMN05216548_101476"/>
<evidence type="ECO:0000256" key="4">
    <source>
        <dbReference type="ARBA" id="ARBA00022840"/>
    </source>
</evidence>
<dbReference type="InterPro" id="IPR003593">
    <property type="entry name" value="AAA+_ATPase"/>
</dbReference>
<dbReference type="InterPro" id="IPR027417">
    <property type="entry name" value="P-loop_NTPase"/>
</dbReference>
<keyword evidence="2" id="KW-0813">Transport</keyword>
<keyword evidence="3" id="KW-0547">Nucleotide-binding</keyword>
<dbReference type="EMBL" id="FOFG01000001">
    <property type="protein sequence ID" value="SEP78179.1"/>
    <property type="molecule type" value="Genomic_DNA"/>
</dbReference>
<organism evidence="6 7">
    <name type="scientific">Faunimonas pinastri</name>
    <dbReference type="NCBI Taxonomy" id="1855383"/>
    <lineage>
        <taxon>Bacteria</taxon>
        <taxon>Pseudomonadati</taxon>
        <taxon>Pseudomonadota</taxon>
        <taxon>Alphaproteobacteria</taxon>
        <taxon>Hyphomicrobiales</taxon>
        <taxon>Afifellaceae</taxon>
        <taxon>Faunimonas</taxon>
    </lineage>
</organism>
<dbReference type="Gene3D" id="3.40.50.300">
    <property type="entry name" value="P-loop containing nucleotide triphosphate hydrolases"/>
    <property type="match status" value="1"/>
</dbReference>
<keyword evidence="7" id="KW-1185">Reference proteome</keyword>
<gene>
    <name evidence="6" type="ORF">SAMN05216548_101476</name>
</gene>
<evidence type="ECO:0000259" key="5">
    <source>
        <dbReference type="PROSITE" id="PS50893"/>
    </source>
</evidence>
<protein>
    <submittedName>
        <fullName evidence="6">Osmoprotectant transport system ATP-binding protein</fullName>
    </submittedName>
</protein>
<dbReference type="SUPFAM" id="SSF52540">
    <property type="entry name" value="P-loop containing nucleoside triphosphate hydrolases"/>
    <property type="match status" value="1"/>
</dbReference>
<dbReference type="GO" id="GO:0016887">
    <property type="term" value="F:ATP hydrolysis activity"/>
    <property type="evidence" value="ECO:0007669"/>
    <property type="project" value="InterPro"/>
</dbReference>
<reference evidence="6 7" key="1">
    <citation type="submission" date="2016-10" db="EMBL/GenBank/DDBJ databases">
        <authorList>
            <person name="de Groot N.N."/>
        </authorList>
    </citation>
    <scope>NUCLEOTIDE SEQUENCE [LARGE SCALE GENOMIC DNA]</scope>
    <source>
        <strain evidence="6 7">A52C2</strain>
    </source>
</reference>
<comment type="similarity">
    <text evidence="1">Belongs to the ABC transporter superfamily.</text>
</comment>
<dbReference type="SMART" id="SM00382">
    <property type="entry name" value="AAA"/>
    <property type="match status" value="1"/>
</dbReference>
<feature type="domain" description="ABC transporter" evidence="5">
    <location>
        <begin position="2"/>
        <end position="236"/>
    </location>
</feature>
<dbReference type="OrthoDB" id="9802264at2"/>
<dbReference type="InterPro" id="IPR017871">
    <property type="entry name" value="ABC_transporter-like_CS"/>
</dbReference>
<evidence type="ECO:0000256" key="3">
    <source>
        <dbReference type="ARBA" id="ARBA00022741"/>
    </source>
</evidence>
<dbReference type="Pfam" id="PF00005">
    <property type="entry name" value="ABC_tran"/>
    <property type="match status" value="1"/>
</dbReference>
<dbReference type="Proteomes" id="UP000199647">
    <property type="component" value="Unassembled WGS sequence"/>
</dbReference>
<dbReference type="FunFam" id="3.40.50.300:FF:000425">
    <property type="entry name" value="Probable ABC transporter, ATP-binding subunit"/>
    <property type="match status" value="1"/>
</dbReference>
<accession>A0A1H9AND8</accession>
<dbReference type="RefSeq" id="WP_092494954.1">
    <property type="nucleotide sequence ID" value="NZ_FOFG01000001.1"/>
</dbReference>
<sequence>MITLQNLTKIYGGVKAVNDVSLTIPDGELWALVGTSGCGKSTTLRMVNRLIEPSSGSIQIDGVDVMAMNPQALRLGIGYVIQGIGLFPHRTIAENIATVPRLLGWKRGRIAERVDELLHLFSLAPGEFARKYPHQLSGGQQQRVGVARALAAEPPILLMDEPFGALDPITRARLQMEFAQIQKRQKITVIFVTHDMDEAFLLGDRIAVMDKGRVLQVETPENLLRRPQPGFVSDFIGLDDRVIRLLSLRTVDEAVRPAAPGRWREADGAILDGTTGKPVAPVRPGDTMREAASRIIWENTDVLPAVDAGGHVVGEVLASQIWAQGSR</sequence>
<dbReference type="PROSITE" id="PS00211">
    <property type="entry name" value="ABC_TRANSPORTER_1"/>
    <property type="match status" value="1"/>
</dbReference>
<evidence type="ECO:0000313" key="6">
    <source>
        <dbReference type="EMBL" id="SEP78179.1"/>
    </source>
</evidence>
<evidence type="ECO:0000256" key="1">
    <source>
        <dbReference type="ARBA" id="ARBA00005417"/>
    </source>
</evidence>
<dbReference type="GO" id="GO:0015697">
    <property type="term" value="P:quaternary ammonium group transport"/>
    <property type="evidence" value="ECO:0007669"/>
    <property type="project" value="UniProtKB-ARBA"/>
</dbReference>
<dbReference type="AlphaFoldDB" id="A0A1H9AND8"/>
<name>A0A1H9AND8_9HYPH</name>
<proteinExistence type="inferred from homology"/>
<evidence type="ECO:0000313" key="7">
    <source>
        <dbReference type="Proteomes" id="UP000199647"/>
    </source>
</evidence>
<dbReference type="PANTHER" id="PTHR43117">
    <property type="entry name" value="OSMOPROTECTANT IMPORT ATP-BINDING PROTEIN OSMV"/>
    <property type="match status" value="1"/>
</dbReference>
<keyword evidence="4 6" id="KW-0067">ATP-binding</keyword>
<evidence type="ECO:0000256" key="2">
    <source>
        <dbReference type="ARBA" id="ARBA00022448"/>
    </source>
</evidence>